<dbReference type="InterPro" id="IPR000549">
    <property type="entry name" value="PSI_PsaG/PsaK"/>
</dbReference>
<dbReference type="HOGENOM" id="CLU_160496_1_0_3"/>
<dbReference type="InterPro" id="IPR035982">
    <property type="entry name" value="PSI_centre_PsaK_sf"/>
</dbReference>
<dbReference type="InterPro" id="IPR017492">
    <property type="entry name" value="PSI_PsaK"/>
</dbReference>
<dbReference type="STRING" id="292563.Cyast_0099"/>
<dbReference type="KEGG" id="csn:Cyast_0099"/>
<evidence type="ECO:0000256" key="8">
    <source>
        <dbReference type="ARBA" id="ARBA00023136"/>
    </source>
</evidence>
<dbReference type="Pfam" id="PF01241">
    <property type="entry name" value="PSI_PSAK"/>
    <property type="match status" value="1"/>
</dbReference>
<dbReference type="Gene3D" id="1.20.860.20">
    <property type="entry name" value="Photosystem I PsaK, reaction centre"/>
    <property type="match status" value="1"/>
</dbReference>
<evidence type="ECO:0000313" key="11">
    <source>
        <dbReference type="Proteomes" id="UP000010483"/>
    </source>
</evidence>
<dbReference type="NCBIfam" id="TIGR03049">
    <property type="entry name" value="PS_I_psaK"/>
    <property type="match status" value="1"/>
</dbReference>
<evidence type="ECO:0000256" key="1">
    <source>
        <dbReference type="ARBA" id="ARBA00004141"/>
    </source>
</evidence>
<dbReference type="GO" id="GO:0009522">
    <property type="term" value="C:photosystem I"/>
    <property type="evidence" value="ECO:0007669"/>
    <property type="project" value="UniProtKB-KW"/>
</dbReference>
<sequence>MTFPSLLAQVPQTVEWNFQVALVMISANLVAIFIGRFAIQKAGVGPDLPISKPDVWKNFGVPELLATVSLGHILGAGFILGLSNAGLL</sequence>
<dbReference type="GO" id="GO:0015979">
    <property type="term" value="P:photosynthesis"/>
    <property type="evidence" value="ECO:0007669"/>
    <property type="project" value="UniProtKB-UniRule"/>
</dbReference>
<evidence type="ECO:0000256" key="4">
    <source>
        <dbReference type="ARBA" id="ARBA00022692"/>
    </source>
</evidence>
<evidence type="ECO:0000256" key="7">
    <source>
        <dbReference type="ARBA" id="ARBA00023078"/>
    </source>
</evidence>
<organism evidence="10 11">
    <name type="scientific">Cyanobacterium stanieri (strain ATCC 29140 / PCC 7202)</name>
    <dbReference type="NCBI Taxonomy" id="292563"/>
    <lineage>
        <taxon>Bacteria</taxon>
        <taxon>Bacillati</taxon>
        <taxon>Cyanobacteriota</taxon>
        <taxon>Cyanophyceae</taxon>
        <taxon>Oscillatoriophycideae</taxon>
        <taxon>Chroococcales</taxon>
        <taxon>Geminocystaceae</taxon>
        <taxon>Cyanobacterium</taxon>
    </lineage>
</organism>
<dbReference type="HAMAP" id="MF_00474">
    <property type="entry name" value="PSI_PsaK"/>
    <property type="match status" value="1"/>
</dbReference>
<keyword evidence="4 9" id="KW-0812">Transmembrane</keyword>
<evidence type="ECO:0000313" key="10">
    <source>
        <dbReference type="EMBL" id="AFZ46082.1"/>
    </source>
</evidence>
<evidence type="ECO:0000256" key="6">
    <source>
        <dbReference type="ARBA" id="ARBA00022989"/>
    </source>
</evidence>
<keyword evidence="11" id="KW-1185">Reference proteome</keyword>
<dbReference type="GO" id="GO:0031676">
    <property type="term" value="C:plasma membrane-derived thylakoid membrane"/>
    <property type="evidence" value="ECO:0007669"/>
    <property type="project" value="UniProtKB-SubCell"/>
</dbReference>
<keyword evidence="6 9" id="KW-1133">Transmembrane helix</keyword>
<keyword evidence="8 9" id="KW-0472">Membrane</keyword>
<comment type="subcellular location">
    <subcellularLocation>
        <location evidence="9">Cellular thylakoid membrane</location>
        <topology evidence="9">Multi-pass membrane protein</topology>
    </subcellularLocation>
    <subcellularLocation>
        <location evidence="1">Membrane</location>
        <topology evidence="1">Multi-pass membrane protein</topology>
    </subcellularLocation>
</comment>
<proteinExistence type="inferred from homology"/>
<keyword evidence="7 9" id="KW-0793">Thylakoid</keyword>
<name>K9YHX5_CYASC</name>
<dbReference type="SUPFAM" id="SSF81563">
    <property type="entry name" value="Photosystem I reaction center subunit X, PsaK"/>
    <property type="match status" value="1"/>
</dbReference>
<dbReference type="EMBL" id="CP003940">
    <property type="protein sequence ID" value="AFZ46082.1"/>
    <property type="molecule type" value="Genomic_DNA"/>
</dbReference>
<evidence type="ECO:0000256" key="9">
    <source>
        <dbReference type="HAMAP-Rule" id="MF_00474"/>
    </source>
</evidence>
<protein>
    <recommendedName>
        <fullName evidence="9">Photosystem I reaction center subunit PsaK</fullName>
    </recommendedName>
    <alternativeName>
        <fullName evidence="9">Photosystem I subunit X</fullName>
    </alternativeName>
</protein>
<comment type="similarity">
    <text evidence="2 9">Belongs to the PsaG/PsaK family.</text>
</comment>
<dbReference type="AlphaFoldDB" id="K9YHX5"/>
<keyword evidence="3 9" id="KW-0602">Photosynthesis</keyword>
<dbReference type="Proteomes" id="UP000010483">
    <property type="component" value="Chromosome"/>
</dbReference>
<dbReference type="eggNOG" id="ENOG503323W">
    <property type="taxonomic scope" value="Bacteria"/>
</dbReference>
<reference evidence="11" key="1">
    <citation type="journal article" date="2013" name="Proc. Natl. Acad. Sci. U.S.A.">
        <title>Improving the coverage of the cyanobacterial phylum using diversity-driven genome sequencing.</title>
        <authorList>
            <person name="Shih P.M."/>
            <person name="Wu D."/>
            <person name="Latifi A."/>
            <person name="Axen S.D."/>
            <person name="Fewer D.P."/>
            <person name="Talla E."/>
            <person name="Calteau A."/>
            <person name="Cai F."/>
            <person name="Tandeau de Marsac N."/>
            <person name="Rippka R."/>
            <person name="Herdman M."/>
            <person name="Sivonen K."/>
            <person name="Coursin T."/>
            <person name="Laurent T."/>
            <person name="Goodwin L."/>
            <person name="Nolan M."/>
            <person name="Davenport K.W."/>
            <person name="Han C.S."/>
            <person name="Rubin E.M."/>
            <person name="Eisen J.A."/>
            <person name="Woyke T."/>
            <person name="Gugger M."/>
            <person name="Kerfeld C.A."/>
        </authorList>
    </citation>
    <scope>NUCLEOTIDE SEQUENCE [LARGE SCALE GENOMIC DNA]</scope>
    <source>
        <strain evidence="11">ATCC 29140 / PCC 7202</strain>
    </source>
</reference>
<keyword evidence="5 9" id="KW-0603">Photosystem I</keyword>
<feature type="transmembrane region" description="Helical" evidence="9">
    <location>
        <begin position="20"/>
        <end position="39"/>
    </location>
</feature>
<evidence type="ECO:0000256" key="2">
    <source>
        <dbReference type="ARBA" id="ARBA00006458"/>
    </source>
</evidence>
<evidence type="ECO:0000256" key="5">
    <source>
        <dbReference type="ARBA" id="ARBA00022836"/>
    </source>
</evidence>
<evidence type="ECO:0000256" key="3">
    <source>
        <dbReference type="ARBA" id="ARBA00022531"/>
    </source>
</evidence>
<accession>K9YHX5</accession>
<dbReference type="InterPro" id="IPR037101">
    <property type="entry name" value="PSI_PsaK_bact"/>
</dbReference>
<feature type="transmembrane region" description="Helical" evidence="9">
    <location>
        <begin position="60"/>
        <end position="82"/>
    </location>
</feature>
<gene>
    <name evidence="9" type="primary">psaK</name>
    <name evidence="10" type="ordered locus">Cyast_0099</name>
</gene>